<evidence type="ECO:0000313" key="2">
    <source>
        <dbReference type="Proteomes" id="UP000195120"/>
    </source>
</evidence>
<accession>A0A9X6LEH5</accession>
<dbReference type="AlphaFoldDB" id="A0A9X6LEH5"/>
<proteinExistence type="predicted"/>
<dbReference type="RefSeq" id="WP_086402087.1">
    <property type="nucleotide sequence ID" value="NZ_MOOP01000159.1"/>
</dbReference>
<dbReference type="Proteomes" id="UP000195120">
    <property type="component" value="Unassembled WGS sequence"/>
</dbReference>
<name>A0A9X6LEH5_BACTU</name>
<gene>
    <name evidence="1" type="ORF">BK741_29250</name>
</gene>
<reference evidence="1 2" key="1">
    <citation type="submission" date="2016-10" db="EMBL/GenBank/DDBJ databases">
        <title>Comparative genomics of Bacillus thuringiensis reveals a path to pathogens against multiple invertebrate hosts.</title>
        <authorList>
            <person name="Zheng J."/>
            <person name="Gao Q."/>
            <person name="Liu H."/>
            <person name="Peng D."/>
            <person name="Ruan L."/>
            <person name="Sun M."/>
        </authorList>
    </citation>
    <scope>NUCLEOTIDE SEQUENCE [LARGE SCALE GENOMIC DNA]</scope>
    <source>
        <strain evidence="1">BGSC 4BW1</strain>
    </source>
</reference>
<comment type="caution">
    <text evidence="1">The sequence shown here is derived from an EMBL/GenBank/DDBJ whole genome shotgun (WGS) entry which is preliminary data.</text>
</comment>
<sequence>MKYQKKRYQNIKFPSLLINQLLNNFINQYKNGELKLYIEKTENNICGYRDLSSFFNDYERNHYMCKIEYLILNVLFIKIEYNKQHTNIYMLYLSEYDFNTLINPLEKYIELNKNP</sequence>
<evidence type="ECO:0000313" key="1">
    <source>
        <dbReference type="EMBL" id="OUB41103.1"/>
    </source>
</evidence>
<dbReference type="EMBL" id="MOOP01000159">
    <property type="protein sequence ID" value="OUB41103.1"/>
    <property type="molecule type" value="Genomic_DNA"/>
</dbReference>
<protein>
    <submittedName>
        <fullName evidence="1">Uncharacterized protein</fullName>
    </submittedName>
</protein>
<organism evidence="1 2">
    <name type="scientific">Bacillus thuringiensis serovar iberica</name>
    <dbReference type="NCBI Taxonomy" id="180866"/>
    <lineage>
        <taxon>Bacteria</taxon>
        <taxon>Bacillati</taxon>
        <taxon>Bacillota</taxon>
        <taxon>Bacilli</taxon>
        <taxon>Bacillales</taxon>
        <taxon>Bacillaceae</taxon>
        <taxon>Bacillus</taxon>
        <taxon>Bacillus cereus group</taxon>
    </lineage>
</organism>